<reference evidence="2" key="1">
    <citation type="submission" date="2020-07" db="EMBL/GenBank/DDBJ databases">
        <title>Unique genomic features of the anaerobic methanotrophic archaea.</title>
        <authorList>
            <person name="Chadwick G.L."/>
            <person name="Skennerton C.T."/>
            <person name="Laso-Perez R."/>
            <person name="Leu A.O."/>
            <person name="Speth D.R."/>
            <person name="Yu H."/>
            <person name="Morgan-Lang C."/>
            <person name="Hatzenpichler R."/>
            <person name="Goudeau D."/>
            <person name="Malmstrom R."/>
            <person name="Brazelton W.J."/>
            <person name="Woyke T."/>
            <person name="Hallam S.J."/>
            <person name="Tyson G.W."/>
            <person name="Wegener G."/>
            <person name="Boetius A."/>
            <person name="Orphan V."/>
        </authorList>
    </citation>
    <scope>NUCLEOTIDE SEQUENCE</scope>
</reference>
<dbReference type="SUPFAM" id="SSF53335">
    <property type="entry name" value="S-adenosyl-L-methionine-dependent methyltransferases"/>
    <property type="match status" value="1"/>
</dbReference>
<organism evidence="2">
    <name type="scientific">uncultured Methanosarcinales archaeon</name>
    <dbReference type="NCBI Taxonomy" id="183757"/>
    <lineage>
        <taxon>Archaea</taxon>
        <taxon>Methanobacteriati</taxon>
        <taxon>Methanobacteriota</taxon>
        <taxon>Stenosarchaea group</taxon>
        <taxon>Methanomicrobia</taxon>
        <taxon>Methanosarcinales</taxon>
        <taxon>environmental samples</taxon>
    </lineage>
</organism>
<evidence type="ECO:0000313" key="2">
    <source>
        <dbReference type="EMBL" id="QNT35537.1"/>
    </source>
</evidence>
<dbReference type="AlphaFoldDB" id="A0A7H1KNM3"/>
<dbReference type="Pfam" id="PF08241">
    <property type="entry name" value="Methyltransf_11"/>
    <property type="match status" value="1"/>
</dbReference>
<dbReference type="Gene3D" id="3.40.50.150">
    <property type="entry name" value="Vaccinia Virus protein VP39"/>
    <property type="match status" value="1"/>
</dbReference>
<name>A0A7H1KNM3_9EURY</name>
<dbReference type="GO" id="GO:0008757">
    <property type="term" value="F:S-adenosylmethionine-dependent methyltransferase activity"/>
    <property type="evidence" value="ECO:0007669"/>
    <property type="project" value="InterPro"/>
</dbReference>
<proteinExistence type="predicted"/>
<dbReference type="EMBL" id="MT776525">
    <property type="protein sequence ID" value="QNT35537.1"/>
    <property type="molecule type" value="Genomic_DNA"/>
</dbReference>
<dbReference type="InterPro" id="IPR029063">
    <property type="entry name" value="SAM-dependent_MTases_sf"/>
</dbReference>
<sequence>MLDEKLRTSFGKTFGKLSRTYDEVRPDYPEELVRDVIEISGVPSDGKILEIGIGTGKATRSFAEKDYEITALDISEEQMAIHACSDKRLTSQLLTLFI</sequence>
<protein>
    <recommendedName>
        <fullName evidence="1">Methyltransferase type 11 domain-containing protein</fullName>
    </recommendedName>
</protein>
<evidence type="ECO:0000259" key="1">
    <source>
        <dbReference type="Pfam" id="PF08241"/>
    </source>
</evidence>
<dbReference type="InterPro" id="IPR013216">
    <property type="entry name" value="Methyltransf_11"/>
</dbReference>
<feature type="domain" description="Methyltransferase type 11" evidence="1">
    <location>
        <begin position="49"/>
        <end position="81"/>
    </location>
</feature>
<accession>A0A7H1KNM3</accession>
<gene>
    <name evidence="2" type="ORF">NCGJLENL_00021</name>
</gene>